<dbReference type="SUPFAM" id="SSF54593">
    <property type="entry name" value="Glyoxalase/Bleomycin resistance protein/Dihydroxybiphenyl dioxygenase"/>
    <property type="match status" value="2"/>
</dbReference>
<evidence type="ECO:0000259" key="1">
    <source>
        <dbReference type="PROSITE" id="PS51819"/>
    </source>
</evidence>
<dbReference type="AlphaFoldDB" id="A0A7Z2GKW5"/>
<proteinExistence type="predicted"/>
<evidence type="ECO:0000313" key="3">
    <source>
        <dbReference type="Proteomes" id="UP000433577"/>
    </source>
</evidence>
<dbReference type="InterPro" id="IPR029068">
    <property type="entry name" value="Glyas_Bleomycin-R_OHBP_Dase"/>
</dbReference>
<gene>
    <name evidence="2" type="ORF">FAZ98_16080</name>
</gene>
<feature type="domain" description="VOC" evidence="1">
    <location>
        <begin position="132"/>
        <end position="244"/>
    </location>
</feature>
<dbReference type="Proteomes" id="UP000433577">
    <property type="component" value="Chromosome 2"/>
</dbReference>
<protein>
    <submittedName>
        <fullName evidence="2">Glyoxalase</fullName>
    </submittedName>
</protein>
<sequence>MHLRSIEFQMPDRAEAVAFLKAPWGMSEVETRGATTYLRGTAAQHYSVAITEGAERALLSATVTGSREEIDAVYRRVQKAGLRHGAWIDRFDEPGESAGFHVLGLEGEPYRFVVEAAAAPAALPVDRTHPIRLAHVVFNTQDREAAVRTMTDVFGFKLSDRTGYMSFLRCDDLHHVIAYADSKRPTLNHVAFEMQDTDAVLRGMGRLKDAGWGTVWGPGRHGPGDNVFAYFVGPFGACIEYTAEIQRVDDSYVTGTPEFWKFPNGRNDQWGIFSRDMEAMAASGTTFPFHPLTVASVA</sequence>
<evidence type="ECO:0000313" key="2">
    <source>
        <dbReference type="EMBL" id="QGZ63319.1"/>
    </source>
</evidence>
<name>A0A7Z2GKW5_9BURK</name>
<dbReference type="EMBL" id="CP046914">
    <property type="protein sequence ID" value="QGZ63319.1"/>
    <property type="molecule type" value="Genomic_DNA"/>
</dbReference>
<dbReference type="Gene3D" id="3.10.180.10">
    <property type="entry name" value="2,3-Dihydroxybiphenyl 1,2-Dioxygenase, domain 1"/>
    <property type="match status" value="2"/>
</dbReference>
<dbReference type="InterPro" id="IPR004360">
    <property type="entry name" value="Glyas_Fos-R_dOase_dom"/>
</dbReference>
<dbReference type="Pfam" id="PF00903">
    <property type="entry name" value="Glyoxalase"/>
    <property type="match status" value="1"/>
</dbReference>
<reference evidence="2 3" key="1">
    <citation type="submission" date="2019-12" db="EMBL/GenBank/DDBJ databases">
        <title>Paraburkholderia acidiphila 7Q-K02 sp. nov and Paraburkholderia acidisoli DHF22 sp. nov., two strains isolated from forest soil.</title>
        <authorList>
            <person name="Gao Z."/>
            <person name="Qiu L."/>
        </authorList>
    </citation>
    <scope>NUCLEOTIDE SEQUENCE [LARGE SCALE GENOMIC DNA]</scope>
    <source>
        <strain evidence="2 3">DHF22</strain>
    </source>
</reference>
<organism evidence="2 3">
    <name type="scientific">Paraburkholderia acidisoli</name>
    <dbReference type="NCBI Taxonomy" id="2571748"/>
    <lineage>
        <taxon>Bacteria</taxon>
        <taxon>Pseudomonadati</taxon>
        <taxon>Pseudomonadota</taxon>
        <taxon>Betaproteobacteria</taxon>
        <taxon>Burkholderiales</taxon>
        <taxon>Burkholderiaceae</taxon>
        <taxon>Paraburkholderia</taxon>
    </lineage>
</organism>
<dbReference type="RefSeq" id="WP_158952312.1">
    <property type="nucleotide sequence ID" value="NZ_CP046914.1"/>
</dbReference>
<accession>A0A7Z2GKW5</accession>
<dbReference type="InterPro" id="IPR037523">
    <property type="entry name" value="VOC_core"/>
</dbReference>
<dbReference type="KEGG" id="pacs:FAZ98_16080"/>
<keyword evidence="3" id="KW-1185">Reference proteome</keyword>
<dbReference type="OrthoDB" id="5430221at2"/>
<dbReference type="PROSITE" id="PS51819">
    <property type="entry name" value="VOC"/>
    <property type="match status" value="1"/>
</dbReference>